<evidence type="ECO:0000256" key="1">
    <source>
        <dbReference type="SAM" id="MobiDB-lite"/>
    </source>
</evidence>
<keyword evidence="2" id="KW-0472">Membrane</keyword>
<protein>
    <submittedName>
        <fullName evidence="3">Uncharacterized protein</fullName>
    </submittedName>
</protein>
<reference evidence="3" key="1">
    <citation type="submission" date="2020-02" db="EMBL/GenBank/DDBJ databases">
        <authorList>
            <person name="Meier V. D."/>
        </authorList>
    </citation>
    <scope>NUCLEOTIDE SEQUENCE</scope>
    <source>
        <strain evidence="3">AVDCRST_MAG33</strain>
    </source>
</reference>
<sequence length="118" mass="13491">MVVAQSPPPPTITTIRPTTYREPTPPAKPDDQVPVWAFVWTLFGFKMAVVGIIMFTHPGHATNVVVLATTWFWVIVPAVALAGPVAFRWRLMKLRKRRQALRRSEWIMDADRVNADRR</sequence>
<feature type="transmembrane region" description="Helical" evidence="2">
    <location>
        <begin position="35"/>
        <end position="55"/>
    </location>
</feature>
<proteinExistence type="predicted"/>
<evidence type="ECO:0000256" key="2">
    <source>
        <dbReference type="SAM" id="Phobius"/>
    </source>
</evidence>
<feature type="compositionally biased region" description="Low complexity" evidence="1">
    <location>
        <begin position="12"/>
        <end position="22"/>
    </location>
</feature>
<dbReference type="EMBL" id="CADCWK010000224">
    <property type="protein sequence ID" value="CAA9565601.1"/>
    <property type="molecule type" value="Genomic_DNA"/>
</dbReference>
<organism evidence="3">
    <name type="scientific">uncultured Thermomicrobiales bacterium</name>
    <dbReference type="NCBI Taxonomy" id="1645740"/>
    <lineage>
        <taxon>Bacteria</taxon>
        <taxon>Pseudomonadati</taxon>
        <taxon>Thermomicrobiota</taxon>
        <taxon>Thermomicrobia</taxon>
        <taxon>Thermomicrobiales</taxon>
        <taxon>environmental samples</taxon>
    </lineage>
</organism>
<feature type="transmembrane region" description="Helical" evidence="2">
    <location>
        <begin position="61"/>
        <end position="87"/>
    </location>
</feature>
<keyword evidence="2" id="KW-1133">Transmembrane helix</keyword>
<feature type="region of interest" description="Disordered" evidence="1">
    <location>
        <begin position="1"/>
        <end position="27"/>
    </location>
</feature>
<feature type="compositionally biased region" description="Pro residues" evidence="1">
    <location>
        <begin position="1"/>
        <end position="11"/>
    </location>
</feature>
<name>A0A6J4V190_9BACT</name>
<evidence type="ECO:0000313" key="3">
    <source>
        <dbReference type="EMBL" id="CAA9565601.1"/>
    </source>
</evidence>
<keyword evidence="2" id="KW-0812">Transmembrane</keyword>
<dbReference type="AlphaFoldDB" id="A0A6J4V190"/>
<accession>A0A6J4V190</accession>
<gene>
    <name evidence="3" type="ORF">AVDCRST_MAG33-2033</name>
</gene>